<keyword evidence="3" id="KW-1185">Reference proteome</keyword>
<evidence type="ECO:0000259" key="1">
    <source>
        <dbReference type="PROSITE" id="PS51184"/>
    </source>
</evidence>
<dbReference type="Proteomes" id="UP001241603">
    <property type="component" value="Unassembled WGS sequence"/>
</dbReference>
<comment type="caution">
    <text evidence="2">The sequence shown here is derived from an EMBL/GenBank/DDBJ whole genome shotgun (WGS) entry which is preliminary data.</text>
</comment>
<dbReference type="InterPro" id="IPR003347">
    <property type="entry name" value="JmjC_dom"/>
</dbReference>
<accession>A0ABU0H6K8</accession>
<dbReference type="PANTHER" id="PTHR12461">
    <property type="entry name" value="HYPOXIA-INDUCIBLE FACTOR 1 ALPHA INHIBITOR-RELATED"/>
    <property type="match status" value="1"/>
</dbReference>
<dbReference type="RefSeq" id="WP_266348076.1">
    <property type="nucleotide sequence ID" value="NZ_JAPKNG010000002.1"/>
</dbReference>
<evidence type="ECO:0000313" key="3">
    <source>
        <dbReference type="Proteomes" id="UP001241603"/>
    </source>
</evidence>
<proteinExistence type="predicted"/>
<feature type="domain" description="JmjC" evidence="1">
    <location>
        <begin position="94"/>
        <end position="257"/>
    </location>
</feature>
<gene>
    <name evidence="2" type="ORF">QO014_001529</name>
</gene>
<dbReference type="Pfam" id="PF13621">
    <property type="entry name" value="Cupin_8"/>
    <property type="match status" value="1"/>
</dbReference>
<dbReference type="InterPro" id="IPR041667">
    <property type="entry name" value="Cupin_8"/>
</dbReference>
<dbReference type="Gene3D" id="2.60.120.650">
    <property type="entry name" value="Cupin"/>
    <property type="match status" value="1"/>
</dbReference>
<dbReference type="EMBL" id="JAUSVO010000002">
    <property type="protein sequence ID" value="MDQ0437144.1"/>
    <property type="molecule type" value="Genomic_DNA"/>
</dbReference>
<organism evidence="2 3">
    <name type="scientific">Kaistia dalseonensis</name>
    <dbReference type="NCBI Taxonomy" id="410840"/>
    <lineage>
        <taxon>Bacteria</taxon>
        <taxon>Pseudomonadati</taxon>
        <taxon>Pseudomonadota</taxon>
        <taxon>Alphaproteobacteria</taxon>
        <taxon>Hyphomicrobiales</taxon>
        <taxon>Kaistiaceae</taxon>
        <taxon>Kaistia</taxon>
    </lineage>
</organism>
<name>A0ABU0H6K8_9HYPH</name>
<dbReference type="SUPFAM" id="SSF51197">
    <property type="entry name" value="Clavaminate synthase-like"/>
    <property type="match status" value="1"/>
</dbReference>
<evidence type="ECO:0000313" key="2">
    <source>
        <dbReference type="EMBL" id="MDQ0437144.1"/>
    </source>
</evidence>
<sequence length="322" mass="36320">MTKAKPGGAEGARWIDFDRATLAKAFPAEPFTYRHRLADHPLLQLDALAQLAAELPRDRLEYNSGRLQPDQRPEETPGIDLEPEAIVRQIETAGAWMVLKNVEALPAYRALIDAVLADAARAAGRDSLAGAGMIEPMGFIFVSSAHSVTPFHIDYEENFFVHLHGDKAMHVFDNRDRSIVDEAGLETYPGKHRNHRYSAAYEARGRVFRFGPGDGLFLPYTWPHWVETGEDWSISMAITWKSPADRRLNKLYFVNAVMRRLGLPQARPGARPWTDGLKVAAYTLARVPIEPLRRSEAMRRRLRGLIFGRKANYFYAKPGKKA</sequence>
<dbReference type="PANTHER" id="PTHR12461:SF105">
    <property type="entry name" value="HYPOXIA-INDUCIBLE FACTOR 1-ALPHA INHIBITOR"/>
    <property type="match status" value="1"/>
</dbReference>
<protein>
    <recommendedName>
        <fullName evidence="1">JmjC domain-containing protein</fullName>
    </recommendedName>
</protein>
<reference evidence="2 3" key="1">
    <citation type="submission" date="2023-07" db="EMBL/GenBank/DDBJ databases">
        <title>Genomic Encyclopedia of Type Strains, Phase IV (KMG-IV): sequencing the most valuable type-strain genomes for metagenomic binning, comparative biology and taxonomic classification.</title>
        <authorList>
            <person name="Goeker M."/>
        </authorList>
    </citation>
    <scope>NUCLEOTIDE SEQUENCE [LARGE SCALE GENOMIC DNA]</scope>
    <source>
        <strain evidence="2 3">B6-8</strain>
    </source>
</reference>
<dbReference type="PROSITE" id="PS51184">
    <property type="entry name" value="JMJC"/>
    <property type="match status" value="1"/>
</dbReference>